<gene>
    <name evidence="4" type="ORF">BN869_000000805_1</name>
</gene>
<reference evidence="4" key="1">
    <citation type="submission" date="2015-01" db="EMBL/GenBank/DDBJ databases">
        <authorList>
            <person name="Durling Mikael"/>
        </authorList>
    </citation>
    <scope>NUCLEOTIDE SEQUENCE</scope>
</reference>
<dbReference type="InterPro" id="IPR011650">
    <property type="entry name" value="Peptidase_M20_dimer"/>
</dbReference>
<dbReference type="InterPro" id="IPR036264">
    <property type="entry name" value="Bact_exopeptidase_dim_dom"/>
</dbReference>
<dbReference type="InterPro" id="IPR017144">
    <property type="entry name" value="Xaa-Arg_dipeptidase"/>
</dbReference>
<name>A0A0B7JPU6_BIOOC</name>
<dbReference type="FunFam" id="3.30.70.360:FF:000004">
    <property type="entry name" value="Peptidase M20 domain-containing protein 2"/>
    <property type="match status" value="1"/>
</dbReference>
<sequence>MIDYTQVRAFVNNHLNELSGVLRSQVNALLHANPELGYQEHFAHDTITAFLEGIQPKLDISKKTYGLDTSFEARFGSGGRLVIFCAEYDSLPGIGHACGHNLIATSSVAAFLATAHTLAQLQIPGRVRLLGTPAEEGGGGKAKLIEAGAFDPPEDVAAALMAHPVGAHQILAKDDEVGLAAPILVANHKFQVEFHGKTAHAGGEPWEGRNALDAAVSSYNNVALLKKQTRPNDNIHGIIEDGGVAPAIIPGYTRMSWAVRSPTCERSELLAARVKKCMEAGALASGCIVNYIDSPTYQDLRANNTLCQTYVEEMAGLGNNVFLKQRMDFPASTDMGNVSYHVPSFHGTFVASTLGVPIHSPKFTAEAATDEAHAATIECGKGMAMLALRVLTDDQVATGAREDFEKS</sequence>
<comment type="similarity">
    <text evidence="1 2">Belongs to the peptidase M20A family.</text>
</comment>
<dbReference type="PIRSF" id="PIRSF037226">
    <property type="entry name" value="Amidohydrolase_ACY1L2_prd"/>
    <property type="match status" value="1"/>
</dbReference>
<dbReference type="Pfam" id="PF07687">
    <property type="entry name" value="M20_dimer"/>
    <property type="match status" value="1"/>
</dbReference>
<dbReference type="NCBIfam" id="TIGR01891">
    <property type="entry name" value="amidohydrolases"/>
    <property type="match status" value="1"/>
</dbReference>
<organism evidence="4">
    <name type="scientific">Bionectria ochroleuca</name>
    <name type="common">Gliocladium roseum</name>
    <dbReference type="NCBI Taxonomy" id="29856"/>
    <lineage>
        <taxon>Eukaryota</taxon>
        <taxon>Fungi</taxon>
        <taxon>Dikarya</taxon>
        <taxon>Ascomycota</taxon>
        <taxon>Pezizomycotina</taxon>
        <taxon>Sordariomycetes</taxon>
        <taxon>Hypocreomycetidae</taxon>
        <taxon>Hypocreales</taxon>
        <taxon>Bionectriaceae</taxon>
        <taxon>Clonostachys</taxon>
    </lineage>
</organism>
<dbReference type="SUPFAM" id="SSF55031">
    <property type="entry name" value="Bacterial exopeptidase dimerisation domain"/>
    <property type="match status" value="1"/>
</dbReference>
<dbReference type="PANTHER" id="PTHR30575:SF0">
    <property type="entry name" value="XAA-ARG DIPEPTIDASE"/>
    <property type="match status" value="1"/>
</dbReference>
<dbReference type="AlphaFoldDB" id="A0A0B7JPU6"/>
<evidence type="ECO:0000313" key="4">
    <source>
        <dbReference type="EMBL" id="CEO44750.1"/>
    </source>
</evidence>
<protein>
    <recommendedName>
        <fullName evidence="2">Peptidase M20 domain-containing protein 2</fullName>
    </recommendedName>
</protein>
<dbReference type="InterPro" id="IPR052030">
    <property type="entry name" value="Peptidase_M20/M20A_hydrolases"/>
</dbReference>
<dbReference type="CDD" id="cd05672">
    <property type="entry name" value="M20_ACY1L2-like"/>
    <property type="match status" value="1"/>
</dbReference>
<dbReference type="EMBL" id="CDPU01000001">
    <property type="protein sequence ID" value="CEO44750.1"/>
    <property type="molecule type" value="Genomic_DNA"/>
</dbReference>
<dbReference type="InterPro" id="IPR002933">
    <property type="entry name" value="Peptidase_M20"/>
</dbReference>
<dbReference type="GO" id="GO:0016805">
    <property type="term" value="F:dipeptidase activity"/>
    <property type="evidence" value="ECO:0007669"/>
    <property type="project" value="InterPro"/>
</dbReference>
<dbReference type="Gene3D" id="3.40.630.10">
    <property type="entry name" value="Zn peptidases"/>
    <property type="match status" value="1"/>
</dbReference>
<dbReference type="Pfam" id="PF01546">
    <property type="entry name" value="Peptidase_M20"/>
    <property type="match status" value="1"/>
</dbReference>
<dbReference type="Gene3D" id="3.30.70.360">
    <property type="match status" value="1"/>
</dbReference>
<dbReference type="PANTHER" id="PTHR30575">
    <property type="entry name" value="PEPTIDASE M20"/>
    <property type="match status" value="1"/>
</dbReference>
<proteinExistence type="inferred from homology"/>
<evidence type="ECO:0000256" key="1">
    <source>
        <dbReference type="ARBA" id="ARBA00006247"/>
    </source>
</evidence>
<dbReference type="InterPro" id="IPR017439">
    <property type="entry name" value="Amidohydrolase"/>
</dbReference>
<evidence type="ECO:0000256" key="2">
    <source>
        <dbReference type="PIRNR" id="PIRNR037226"/>
    </source>
</evidence>
<dbReference type="SUPFAM" id="SSF53187">
    <property type="entry name" value="Zn-dependent exopeptidases"/>
    <property type="match status" value="1"/>
</dbReference>
<feature type="domain" description="Peptidase M20 dimerisation" evidence="3">
    <location>
        <begin position="189"/>
        <end position="280"/>
    </location>
</feature>
<accession>A0A0B7JPU6</accession>
<evidence type="ECO:0000259" key="3">
    <source>
        <dbReference type="Pfam" id="PF07687"/>
    </source>
</evidence>